<protein>
    <submittedName>
        <fullName evidence="2">Uncharacterized protein</fullName>
    </submittedName>
</protein>
<dbReference type="WBParaSite" id="PgR045_g048_t05">
    <property type="protein sequence ID" value="PgR045_g048_t05"/>
    <property type="gene ID" value="PgR045_g048"/>
</dbReference>
<evidence type="ECO:0000313" key="1">
    <source>
        <dbReference type="Proteomes" id="UP000887569"/>
    </source>
</evidence>
<dbReference type="AlphaFoldDB" id="A0A915BMJ0"/>
<proteinExistence type="predicted"/>
<dbReference type="Proteomes" id="UP000887569">
    <property type="component" value="Unplaced"/>
</dbReference>
<keyword evidence="1" id="KW-1185">Reference proteome</keyword>
<organism evidence="1 2">
    <name type="scientific">Parascaris univalens</name>
    <name type="common">Nematode worm</name>
    <dbReference type="NCBI Taxonomy" id="6257"/>
    <lineage>
        <taxon>Eukaryota</taxon>
        <taxon>Metazoa</taxon>
        <taxon>Ecdysozoa</taxon>
        <taxon>Nematoda</taxon>
        <taxon>Chromadorea</taxon>
        <taxon>Rhabditida</taxon>
        <taxon>Spirurina</taxon>
        <taxon>Ascaridomorpha</taxon>
        <taxon>Ascaridoidea</taxon>
        <taxon>Ascarididae</taxon>
        <taxon>Parascaris</taxon>
    </lineage>
</organism>
<name>A0A915BMJ0_PARUN</name>
<accession>A0A915BMJ0</accession>
<reference evidence="2" key="1">
    <citation type="submission" date="2022-11" db="UniProtKB">
        <authorList>
            <consortium name="WormBaseParasite"/>
        </authorList>
    </citation>
    <scope>IDENTIFICATION</scope>
</reference>
<sequence length="48" mass="5523">SKMPPPRLLHAITIPFGKMGQCDWFVATKKEYLQMLGITKLHGCCRLY</sequence>
<evidence type="ECO:0000313" key="2">
    <source>
        <dbReference type="WBParaSite" id="PgR045_g048_t05"/>
    </source>
</evidence>